<dbReference type="EMBL" id="JABFUD020000022">
    <property type="protein sequence ID" value="KAI5062776.1"/>
    <property type="molecule type" value="Genomic_DNA"/>
</dbReference>
<dbReference type="Proteomes" id="UP000886520">
    <property type="component" value="Chromosome 22"/>
</dbReference>
<dbReference type="AlphaFoldDB" id="A0A9D4U9D6"/>
<gene>
    <name evidence="1" type="ORF">GOP47_0023315</name>
</gene>
<sequence length="103" mass="11091">MTATMQPSPDTDNVLGIRSGQSTLTSLLFNELCSGQKKISFRILVKFFAGHLSSRESFGNPVENGLPRPIHHSLGTSVAYKLACTCGQDGALQSRVLQGGVRR</sequence>
<comment type="caution">
    <text evidence="1">The sequence shown here is derived from an EMBL/GenBank/DDBJ whole genome shotgun (WGS) entry which is preliminary data.</text>
</comment>
<keyword evidence="2" id="KW-1185">Reference proteome</keyword>
<proteinExistence type="predicted"/>
<evidence type="ECO:0000313" key="1">
    <source>
        <dbReference type="EMBL" id="KAI5062776.1"/>
    </source>
</evidence>
<organism evidence="1 2">
    <name type="scientific">Adiantum capillus-veneris</name>
    <name type="common">Maidenhair fern</name>
    <dbReference type="NCBI Taxonomy" id="13818"/>
    <lineage>
        <taxon>Eukaryota</taxon>
        <taxon>Viridiplantae</taxon>
        <taxon>Streptophyta</taxon>
        <taxon>Embryophyta</taxon>
        <taxon>Tracheophyta</taxon>
        <taxon>Polypodiopsida</taxon>
        <taxon>Polypodiidae</taxon>
        <taxon>Polypodiales</taxon>
        <taxon>Pteridineae</taxon>
        <taxon>Pteridaceae</taxon>
        <taxon>Vittarioideae</taxon>
        <taxon>Adiantum</taxon>
    </lineage>
</organism>
<protein>
    <submittedName>
        <fullName evidence="1">Uncharacterized protein</fullName>
    </submittedName>
</protein>
<accession>A0A9D4U9D6</accession>
<reference evidence="1" key="1">
    <citation type="submission" date="2021-01" db="EMBL/GenBank/DDBJ databases">
        <title>Adiantum capillus-veneris genome.</title>
        <authorList>
            <person name="Fang Y."/>
            <person name="Liao Q."/>
        </authorList>
    </citation>
    <scope>NUCLEOTIDE SEQUENCE</scope>
    <source>
        <strain evidence="1">H3</strain>
        <tissue evidence="1">Leaf</tissue>
    </source>
</reference>
<evidence type="ECO:0000313" key="2">
    <source>
        <dbReference type="Proteomes" id="UP000886520"/>
    </source>
</evidence>
<name>A0A9D4U9D6_ADICA</name>